<dbReference type="PANTHER" id="PTHR31792">
    <property type="entry name" value="VACUOLAR ATPASE ASSEMBLY INTEGRAL MEMBRANE PROTEIN VMA21"/>
    <property type="match status" value="1"/>
</dbReference>
<dbReference type="PANTHER" id="PTHR31792:SF3">
    <property type="entry name" value="VACUOLAR ATPASE ASSEMBLY INTEGRAL MEMBRANE PROTEIN VMA21"/>
    <property type="match status" value="1"/>
</dbReference>
<keyword evidence="2" id="KW-0256">Endoplasmic reticulum</keyword>
<dbReference type="GO" id="GO:0031410">
    <property type="term" value="C:cytoplasmic vesicle"/>
    <property type="evidence" value="ECO:0007669"/>
    <property type="project" value="UniProtKB-KW"/>
</dbReference>
<protein>
    <recommendedName>
        <fullName evidence="9">Vacuolar ATPase assembly integral membrane protein VMA21</fullName>
    </recommendedName>
</protein>
<dbReference type="GO" id="GO:0070072">
    <property type="term" value="P:vacuolar proton-transporting V-type ATPase complex assembly"/>
    <property type="evidence" value="ECO:0007669"/>
    <property type="project" value="InterPro"/>
</dbReference>
<evidence type="ECO:0000256" key="3">
    <source>
        <dbReference type="ARBA" id="ARBA00022989"/>
    </source>
</evidence>
<keyword evidence="3 6" id="KW-1133">Transmembrane helix</keyword>
<evidence type="ECO:0000313" key="7">
    <source>
        <dbReference type="EMBL" id="ORX85257.1"/>
    </source>
</evidence>
<keyword evidence="1 6" id="KW-0812">Transmembrane</keyword>
<keyword evidence="8" id="KW-1185">Reference proteome</keyword>
<dbReference type="Proteomes" id="UP000193944">
    <property type="component" value="Unassembled WGS sequence"/>
</dbReference>
<organism evidence="7 8">
    <name type="scientific">Anaeromyces robustus</name>
    <dbReference type="NCBI Taxonomy" id="1754192"/>
    <lineage>
        <taxon>Eukaryota</taxon>
        <taxon>Fungi</taxon>
        <taxon>Fungi incertae sedis</taxon>
        <taxon>Chytridiomycota</taxon>
        <taxon>Chytridiomycota incertae sedis</taxon>
        <taxon>Neocallimastigomycetes</taxon>
        <taxon>Neocallimastigales</taxon>
        <taxon>Neocallimastigaceae</taxon>
        <taxon>Anaeromyces</taxon>
    </lineage>
</organism>
<dbReference type="Pfam" id="PF09446">
    <property type="entry name" value="VMA21"/>
    <property type="match status" value="1"/>
</dbReference>
<dbReference type="OrthoDB" id="160405at2759"/>
<proteinExistence type="predicted"/>
<gene>
    <name evidence="7" type="ORF">BCR32DRAFT_290812</name>
</gene>
<dbReference type="AlphaFoldDB" id="A0A1Y1XHN7"/>
<evidence type="ECO:0000256" key="5">
    <source>
        <dbReference type="ARBA" id="ARBA00023329"/>
    </source>
</evidence>
<reference evidence="7 8" key="1">
    <citation type="submission" date="2016-08" db="EMBL/GenBank/DDBJ databases">
        <title>A Parts List for Fungal Cellulosomes Revealed by Comparative Genomics.</title>
        <authorList>
            <consortium name="DOE Joint Genome Institute"/>
            <person name="Haitjema C.H."/>
            <person name="Gilmore S.P."/>
            <person name="Henske J.K."/>
            <person name="Solomon K.V."/>
            <person name="De Groot R."/>
            <person name="Kuo A."/>
            <person name="Mondo S.J."/>
            <person name="Salamov A.A."/>
            <person name="Labutti K."/>
            <person name="Zhao Z."/>
            <person name="Chiniquy J."/>
            <person name="Barry K."/>
            <person name="Brewer H.M."/>
            <person name="Purvine S.O."/>
            <person name="Wright A.T."/>
            <person name="Boxma B."/>
            <person name="Van Alen T."/>
            <person name="Hackstein J.H."/>
            <person name="Baker S.E."/>
            <person name="Grigoriev I.V."/>
            <person name="O'Malley M.A."/>
        </authorList>
    </citation>
    <scope>NUCLEOTIDE SEQUENCE [LARGE SCALE GENOMIC DNA]</scope>
    <source>
        <strain evidence="7 8">S4</strain>
    </source>
</reference>
<evidence type="ECO:0000256" key="6">
    <source>
        <dbReference type="SAM" id="Phobius"/>
    </source>
</evidence>
<feature type="transmembrane region" description="Helical" evidence="6">
    <location>
        <begin position="38"/>
        <end position="59"/>
    </location>
</feature>
<evidence type="ECO:0000256" key="1">
    <source>
        <dbReference type="ARBA" id="ARBA00022692"/>
    </source>
</evidence>
<feature type="transmembrane region" description="Helical" evidence="6">
    <location>
        <begin position="71"/>
        <end position="93"/>
    </location>
</feature>
<evidence type="ECO:0000256" key="2">
    <source>
        <dbReference type="ARBA" id="ARBA00022824"/>
    </source>
</evidence>
<evidence type="ECO:0000256" key="4">
    <source>
        <dbReference type="ARBA" id="ARBA00023136"/>
    </source>
</evidence>
<keyword evidence="4 6" id="KW-0472">Membrane</keyword>
<evidence type="ECO:0000313" key="8">
    <source>
        <dbReference type="Proteomes" id="UP000193944"/>
    </source>
</evidence>
<dbReference type="GO" id="GO:0005789">
    <property type="term" value="C:endoplasmic reticulum membrane"/>
    <property type="evidence" value="ECO:0007669"/>
    <property type="project" value="TreeGrafter"/>
</dbReference>
<reference evidence="7 8" key="2">
    <citation type="submission" date="2016-08" db="EMBL/GenBank/DDBJ databases">
        <title>Pervasive Adenine N6-methylation of Active Genes in Fungi.</title>
        <authorList>
            <consortium name="DOE Joint Genome Institute"/>
            <person name="Mondo S.J."/>
            <person name="Dannebaum R.O."/>
            <person name="Kuo R.C."/>
            <person name="Labutti K."/>
            <person name="Haridas S."/>
            <person name="Kuo A."/>
            <person name="Salamov A."/>
            <person name="Ahrendt S.R."/>
            <person name="Lipzen A."/>
            <person name="Sullivan W."/>
            <person name="Andreopoulos W.B."/>
            <person name="Clum A."/>
            <person name="Lindquist E."/>
            <person name="Daum C."/>
            <person name="Ramamoorthy G.K."/>
            <person name="Gryganskyi A."/>
            <person name="Culley D."/>
            <person name="Magnuson J.K."/>
            <person name="James T.Y."/>
            <person name="O'Malley M.A."/>
            <person name="Stajich J.E."/>
            <person name="Spatafora J.W."/>
            <person name="Visel A."/>
            <person name="Grigoriev I.V."/>
        </authorList>
    </citation>
    <scope>NUCLEOTIDE SEQUENCE [LARGE SCALE GENOMIC DNA]</scope>
    <source>
        <strain evidence="7 8">S4</strain>
    </source>
</reference>
<accession>A0A1Y1XHN7</accession>
<dbReference type="STRING" id="1754192.A0A1Y1XHN7"/>
<keyword evidence="5" id="KW-0968">Cytoplasmic vesicle</keyword>
<comment type="caution">
    <text evidence="7">The sequence shown here is derived from an EMBL/GenBank/DDBJ whole genome shotgun (WGS) entry which is preliminary data.</text>
</comment>
<evidence type="ECO:0008006" key="9">
    <source>
        <dbReference type="Google" id="ProtNLM"/>
    </source>
</evidence>
<dbReference type="InterPro" id="IPR019013">
    <property type="entry name" value="Vma21"/>
</dbReference>
<dbReference type="EMBL" id="MCFG01000038">
    <property type="protein sequence ID" value="ORX85257.1"/>
    <property type="molecule type" value="Genomic_DNA"/>
</dbReference>
<name>A0A1Y1XHN7_9FUNG</name>
<sequence>MGSAIENKKNIKDLPKYKKPKRNLPVRLPKQSRIPKDVLLKLILFTILMFTLPFIVYYYTLDRFFIGNTTYAALAAAFTANLVIAAYVVVAIVEDRGDDDDNTETNNKTE</sequence>